<feature type="compositionally biased region" description="Low complexity" evidence="1">
    <location>
        <begin position="112"/>
        <end position="134"/>
    </location>
</feature>
<keyword evidence="3" id="KW-1185">Reference proteome</keyword>
<comment type="caution">
    <text evidence="2">The sequence shown here is derived from an EMBL/GenBank/DDBJ whole genome shotgun (WGS) entry which is preliminary data.</text>
</comment>
<feature type="region of interest" description="Disordered" evidence="1">
    <location>
        <begin position="97"/>
        <end position="161"/>
    </location>
</feature>
<accession>A0A5B7DIZ4</accession>
<feature type="compositionally biased region" description="Pro residues" evidence="1">
    <location>
        <begin position="99"/>
        <end position="111"/>
    </location>
</feature>
<sequence>MADTKFNYPTSGDHLPLTSPRPSLSPPHFLLTTLQKSCSTPPQHYPPLTISIHSKIVRHKTQEHQLSTRVACSFTSASGLRHRVDWYSDSRRSRYLHAVPPPPPPETPPPGGLHLPPTFLWSSPLPSPTVSSTPHRALHVTQQQQQAGSGSMAKRQAGGEL</sequence>
<evidence type="ECO:0000313" key="3">
    <source>
        <dbReference type="Proteomes" id="UP000324222"/>
    </source>
</evidence>
<organism evidence="2 3">
    <name type="scientific">Portunus trituberculatus</name>
    <name type="common">Swimming crab</name>
    <name type="synonym">Neptunus trituberculatus</name>
    <dbReference type="NCBI Taxonomy" id="210409"/>
    <lineage>
        <taxon>Eukaryota</taxon>
        <taxon>Metazoa</taxon>
        <taxon>Ecdysozoa</taxon>
        <taxon>Arthropoda</taxon>
        <taxon>Crustacea</taxon>
        <taxon>Multicrustacea</taxon>
        <taxon>Malacostraca</taxon>
        <taxon>Eumalacostraca</taxon>
        <taxon>Eucarida</taxon>
        <taxon>Decapoda</taxon>
        <taxon>Pleocyemata</taxon>
        <taxon>Brachyura</taxon>
        <taxon>Eubrachyura</taxon>
        <taxon>Portunoidea</taxon>
        <taxon>Portunidae</taxon>
        <taxon>Portuninae</taxon>
        <taxon>Portunus</taxon>
    </lineage>
</organism>
<evidence type="ECO:0000256" key="1">
    <source>
        <dbReference type="SAM" id="MobiDB-lite"/>
    </source>
</evidence>
<proteinExistence type="predicted"/>
<reference evidence="2 3" key="1">
    <citation type="submission" date="2019-05" db="EMBL/GenBank/DDBJ databases">
        <title>Another draft genome of Portunus trituberculatus and its Hox gene families provides insights of decapod evolution.</title>
        <authorList>
            <person name="Jeong J.-H."/>
            <person name="Song I."/>
            <person name="Kim S."/>
            <person name="Choi T."/>
            <person name="Kim D."/>
            <person name="Ryu S."/>
            <person name="Kim W."/>
        </authorList>
    </citation>
    <scope>NUCLEOTIDE SEQUENCE [LARGE SCALE GENOMIC DNA]</scope>
    <source>
        <tissue evidence="2">Muscle</tissue>
    </source>
</reference>
<feature type="region of interest" description="Disordered" evidence="1">
    <location>
        <begin position="1"/>
        <end position="26"/>
    </location>
</feature>
<name>A0A5B7DIZ4_PORTR</name>
<evidence type="ECO:0000313" key="2">
    <source>
        <dbReference type="EMBL" id="MPC21380.1"/>
    </source>
</evidence>
<protein>
    <submittedName>
        <fullName evidence="2">Uncharacterized protein</fullName>
    </submittedName>
</protein>
<dbReference type="EMBL" id="VSRR010000968">
    <property type="protein sequence ID" value="MPC21380.1"/>
    <property type="molecule type" value="Genomic_DNA"/>
</dbReference>
<gene>
    <name evidence="2" type="ORF">E2C01_014363</name>
</gene>
<dbReference type="AlphaFoldDB" id="A0A5B7DIZ4"/>
<dbReference type="Proteomes" id="UP000324222">
    <property type="component" value="Unassembled WGS sequence"/>
</dbReference>